<accession>A0A7W7G6L1</accession>
<dbReference type="Pfam" id="PF05977">
    <property type="entry name" value="MFS_3"/>
    <property type="match status" value="1"/>
</dbReference>
<keyword evidence="11" id="KW-1185">Reference proteome</keyword>
<keyword evidence="3" id="KW-1003">Cell membrane</keyword>
<dbReference type="SUPFAM" id="SSF103473">
    <property type="entry name" value="MFS general substrate transporter"/>
    <property type="match status" value="1"/>
</dbReference>
<keyword evidence="6 8" id="KW-0472">Membrane</keyword>
<comment type="caution">
    <text evidence="10">The sequence shown here is derived from an EMBL/GenBank/DDBJ whole genome shotgun (WGS) entry which is preliminary data.</text>
</comment>
<protein>
    <submittedName>
        <fullName evidence="10">MFS family permease</fullName>
    </submittedName>
</protein>
<dbReference type="CDD" id="cd06173">
    <property type="entry name" value="MFS_MefA_like"/>
    <property type="match status" value="1"/>
</dbReference>
<evidence type="ECO:0000256" key="6">
    <source>
        <dbReference type="ARBA" id="ARBA00023136"/>
    </source>
</evidence>
<evidence type="ECO:0000313" key="11">
    <source>
        <dbReference type="Proteomes" id="UP000542742"/>
    </source>
</evidence>
<dbReference type="EMBL" id="JACHMF010000001">
    <property type="protein sequence ID" value="MBB4697525.1"/>
    <property type="molecule type" value="Genomic_DNA"/>
</dbReference>
<dbReference type="GO" id="GO:0022857">
    <property type="term" value="F:transmembrane transporter activity"/>
    <property type="evidence" value="ECO:0007669"/>
    <property type="project" value="InterPro"/>
</dbReference>
<keyword evidence="2" id="KW-0813">Transport</keyword>
<feature type="transmembrane region" description="Helical" evidence="8">
    <location>
        <begin position="211"/>
        <end position="238"/>
    </location>
</feature>
<feature type="transmembrane region" description="Helical" evidence="8">
    <location>
        <begin position="138"/>
        <end position="159"/>
    </location>
</feature>
<evidence type="ECO:0000256" key="4">
    <source>
        <dbReference type="ARBA" id="ARBA00022692"/>
    </source>
</evidence>
<sequence length="417" mass="41983">MTRRPLAGLLAAEAVSLTGSHIAAVAVPWLVLVTTGSATRVGVVALAQTLPFVLAGVLGGALVDRVGPRRVAVTADVASAIAVGLIPFLHGLGQLTFARLLTAVALAGAIGGCGNVAKRALLPAAIEASRTPMARATALFESFARAALLVGLPVGGVLVTALGPALVLALDAASFALSALAVATLVRVRAPARNEQTGLSAGFRFLRRDRLVVAVTAMLFVTNLVDQAFMVVFLPVWVRDTGAGPAALGWIGGVFGLGAVLGAVAYASLAVRLPRVTTFAICCLIAGSPKLFTLALTDHPGLVLAVAFGAGLAASTLNPILMAVGYERIPVHLRGRVLGAVGAVSFAGVPAGGLLGGLAVDLGGLRHALLTAGAIYLVVTLAPFLTLSRLREAVGQPAPKSDSRQPPSSPPVPAITA</sequence>
<dbReference type="AlphaFoldDB" id="A0A7W7G6L1"/>
<dbReference type="RefSeq" id="WP_184955632.1">
    <property type="nucleotide sequence ID" value="NZ_BOMC01000034.1"/>
</dbReference>
<feature type="compositionally biased region" description="Pro residues" evidence="7">
    <location>
        <begin position="407"/>
        <end position="417"/>
    </location>
</feature>
<evidence type="ECO:0000256" key="5">
    <source>
        <dbReference type="ARBA" id="ARBA00022989"/>
    </source>
</evidence>
<name>A0A7W7G6L1_9ACTN</name>
<dbReference type="Gene3D" id="1.20.1250.20">
    <property type="entry name" value="MFS general substrate transporter like domains"/>
    <property type="match status" value="1"/>
</dbReference>
<dbReference type="PANTHER" id="PTHR23513">
    <property type="entry name" value="INTEGRAL MEMBRANE EFFLUX PROTEIN-RELATED"/>
    <property type="match status" value="1"/>
</dbReference>
<dbReference type="Proteomes" id="UP000542742">
    <property type="component" value="Unassembled WGS sequence"/>
</dbReference>
<dbReference type="GO" id="GO:0005886">
    <property type="term" value="C:plasma membrane"/>
    <property type="evidence" value="ECO:0007669"/>
    <property type="project" value="UniProtKB-SubCell"/>
</dbReference>
<feature type="transmembrane region" description="Helical" evidence="8">
    <location>
        <begin position="70"/>
        <end position="90"/>
    </location>
</feature>
<feature type="transmembrane region" description="Helical" evidence="8">
    <location>
        <begin position="302"/>
        <end position="325"/>
    </location>
</feature>
<feature type="transmembrane region" description="Helical" evidence="8">
    <location>
        <begin position="165"/>
        <end position="190"/>
    </location>
</feature>
<feature type="transmembrane region" description="Helical" evidence="8">
    <location>
        <begin position="96"/>
        <end position="117"/>
    </location>
</feature>
<evidence type="ECO:0000256" key="1">
    <source>
        <dbReference type="ARBA" id="ARBA00004429"/>
    </source>
</evidence>
<evidence type="ECO:0000259" key="9">
    <source>
        <dbReference type="PROSITE" id="PS50850"/>
    </source>
</evidence>
<comment type="subcellular location">
    <subcellularLocation>
        <location evidence="1">Cell inner membrane</location>
        <topology evidence="1">Multi-pass membrane protein</topology>
    </subcellularLocation>
</comment>
<evidence type="ECO:0000256" key="7">
    <source>
        <dbReference type="SAM" id="MobiDB-lite"/>
    </source>
</evidence>
<feature type="region of interest" description="Disordered" evidence="7">
    <location>
        <begin position="395"/>
        <end position="417"/>
    </location>
</feature>
<feature type="transmembrane region" description="Helical" evidence="8">
    <location>
        <begin position="41"/>
        <end position="63"/>
    </location>
</feature>
<reference evidence="10 11" key="1">
    <citation type="submission" date="2020-08" db="EMBL/GenBank/DDBJ databases">
        <title>Sequencing the genomes of 1000 actinobacteria strains.</title>
        <authorList>
            <person name="Klenk H.-P."/>
        </authorList>
    </citation>
    <scope>NUCLEOTIDE SEQUENCE [LARGE SCALE GENOMIC DNA]</scope>
    <source>
        <strain evidence="10 11">DSM 45518</strain>
    </source>
</reference>
<feature type="transmembrane region" description="Helical" evidence="8">
    <location>
        <begin position="276"/>
        <end position="296"/>
    </location>
</feature>
<dbReference type="InterPro" id="IPR020846">
    <property type="entry name" value="MFS_dom"/>
</dbReference>
<keyword evidence="5 8" id="KW-1133">Transmembrane helix</keyword>
<evidence type="ECO:0000313" key="10">
    <source>
        <dbReference type="EMBL" id="MBB4697525.1"/>
    </source>
</evidence>
<dbReference type="InterPro" id="IPR010290">
    <property type="entry name" value="TM_effector"/>
</dbReference>
<feature type="transmembrane region" description="Helical" evidence="8">
    <location>
        <begin position="337"/>
        <end position="359"/>
    </location>
</feature>
<feature type="transmembrane region" description="Helical" evidence="8">
    <location>
        <begin position="250"/>
        <end position="269"/>
    </location>
</feature>
<keyword evidence="4 8" id="KW-0812">Transmembrane</keyword>
<dbReference type="PROSITE" id="PS50850">
    <property type="entry name" value="MFS"/>
    <property type="match status" value="1"/>
</dbReference>
<gene>
    <name evidence="10" type="ORF">BKA14_007673</name>
</gene>
<dbReference type="InterPro" id="IPR036259">
    <property type="entry name" value="MFS_trans_sf"/>
</dbReference>
<feature type="transmembrane region" description="Helical" evidence="8">
    <location>
        <begin position="365"/>
        <end position="387"/>
    </location>
</feature>
<evidence type="ECO:0000256" key="3">
    <source>
        <dbReference type="ARBA" id="ARBA00022475"/>
    </source>
</evidence>
<evidence type="ECO:0000256" key="8">
    <source>
        <dbReference type="SAM" id="Phobius"/>
    </source>
</evidence>
<evidence type="ECO:0000256" key="2">
    <source>
        <dbReference type="ARBA" id="ARBA00022448"/>
    </source>
</evidence>
<feature type="domain" description="Major facilitator superfamily (MFS) profile" evidence="9">
    <location>
        <begin position="1"/>
        <end position="391"/>
    </location>
</feature>
<proteinExistence type="predicted"/>
<organism evidence="10 11">
    <name type="scientific">Paractinoplanes abujensis</name>
    <dbReference type="NCBI Taxonomy" id="882441"/>
    <lineage>
        <taxon>Bacteria</taxon>
        <taxon>Bacillati</taxon>
        <taxon>Actinomycetota</taxon>
        <taxon>Actinomycetes</taxon>
        <taxon>Micromonosporales</taxon>
        <taxon>Micromonosporaceae</taxon>
        <taxon>Paractinoplanes</taxon>
    </lineage>
</organism>
<dbReference type="PANTHER" id="PTHR23513:SF9">
    <property type="entry name" value="ENTEROBACTIN EXPORTER ENTS"/>
    <property type="match status" value="1"/>
</dbReference>